<dbReference type="AlphaFoldDB" id="A0AA88GFF6"/>
<gene>
    <name evidence="1" type="ORF">C9374_010784</name>
</gene>
<dbReference type="RefSeq" id="XP_044543674.1">
    <property type="nucleotide sequence ID" value="XM_044686366.1"/>
</dbReference>
<reference evidence="1 2" key="1">
    <citation type="journal article" date="2018" name="BMC Genomics">
        <title>The genome of Naegleria lovaniensis, the basis for a comparative approach to unravel pathogenicity factors of the human pathogenic amoeba N. fowleri.</title>
        <authorList>
            <person name="Liechti N."/>
            <person name="Schurch N."/>
            <person name="Bruggmann R."/>
            <person name="Wittwer M."/>
        </authorList>
    </citation>
    <scope>NUCLEOTIDE SEQUENCE [LARGE SCALE GENOMIC DNA]</scope>
    <source>
        <strain evidence="1 2">ATCC 30569</strain>
    </source>
</reference>
<organism evidence="1 2">
    <name type="scientific">Naegleria lovaniensis</name>
    <name type="common">Amoeba</name>
    <dbReference type="NCBI Taxonomy" id="51637"/>
    <lineage>
        <taxon>Eukaryota</taxon>
        <taxon>Discoba</taxon>
        <taxon>Heterolobosea</taxon>
        <taxon>Tetramitia</taxon>
        <taxon>Eutetramitia</taxon>
        <taxon>Vahlkampfiidae</taxon>
        <taxon>Naegleria</taxon>
    </lineage>
</organism>
<evidence type="ECO:0000313" key="1">
    <source>
        <dbReference type="EMBL" id="KAG2374500.1"/>
    </source>
</evidence>
<dbReference type="Proteomes" id="UP000816034">
    <property type="component" value="Unassembled WGS sequence"/>
</dbReference>
<protein>
    <submittedName>
        <fullName evidence="1">Uncharacterized protein</fullName>
    </submittedName>
</protein>
<accession>A0AA88GFF6</accession>
<dbReference type="GeneID" id="68103238"/>
<dbReference type="EMBL" id="PYSW02000045">
    <property type="protein sequence ID" value="KAG2374500.1"/>
    <property type="molecule type" value="Genomic_DNA"/>
</dbReference>
<sequence>MSALLSHLAIIEQANPIVASARGLEKNTTKLFDLSSISNPSESEINKQNIGRIVGRLFEYGTFEPVDHSSGQISDPTLCKIIELCKQASSEIGSRSLKIFRYDEGMNTWGGGFADGFYFVGVDGVFLMEFNSYGTF</sequence>
<evidence type="ECO:0000313" key="2">
    <source>
        <dbReference type="Proteomes" id="UP000816034"/>
    </source>
</evidence>
<name>A0AA88GFF6_NAELO</name>
<keyword evidence="2" id="KW-1185">Reference proteome</keyword>
<proteinExistence type="predicted"/>
<comment type="caution">
    <text evidence="1">The sequence shown here is derived from an EMBL/GenBank/DDBJ whole genome shotgun (WGS) entry which is preliminary data.</text>
</comment>